<dbReference type="Proteomes" id="UP001204798">
    <property type="component" value="Unassembled WGS sequence"/>
</dbReference>
<dbReference type="RefSeq" id="WP_259092401.1">
    <property type="nucleotide sequence ID" value="NZ_CP130454.1"/>
</dbReference>
<dbReference type="EMBL" id="JANUCP010000001">
    <property type="protein sequence ID" value="MCS3917829.1"/>
    <property type="molecule type" value="Genomic_DNA"/>
</dbReference>
<comment type="caution">
    <text evidence="1">The sequence shown here is derived from an EMBL/GenBank/DDBJ whole genome shotgun (WGS) entry which is preliminary data.</text>
</comment>
<evidence type="ECO:0000313" key="1">
    <source>
        <dbReference type="EMBL" id="MCS3917829.1"/>
    </source>
</evidence>
<accession>A0ABT2EJG4</accession>
<name>A0ABT2EJG4_9BACT</name>
<proteinExistence type="predicted"/>
<evidence type="ECO:0000313" key="2">
    <source>
        <dbReference type="Proteomes" id="UP001204798"/>
    </source>
</evidence>
<protein>
    <recommendedName>
        <fullName evidence="3">HNH endonuclease</fullName>
    </recommendedName>
</protein>
<reference evidence="1 2" key="1">
    <citation type="submission" date="2022-08" db="EMBL/GenBank/DDBJ databases">
        <title>Bacterial and archaeal communities from various locations to study Microbial Dark Matter (Phase II).</title>
        <authorList>
            <person name="Stepanauskas R."/>
        </authorList>
    </citation>
    <scope>NUCLEOTIDE SEQUENCE [LARGE SCALE GENOMIC DNA]</scope>
    <source>
        <strain evidence="1 2">PD1</strain>
    </source>
</reference>
<evidence type="ECO:0008006" key="3">
    <source>
        <dbReference type="Google" id="ProtNLM"/>
    </source>
</evidence>
<gene>
    <name evidence="1" type="ORF">M2350_000226</name>
</gene>
<keyword evidence="2" id="KW-1185">Reference proteome</keyword>
<sequence>MPFTTDERKKISEMLWEKGVPEKCPLCGRGKFRLPDSIAFIHVFEPGKTIETLGGQVEFGWFPAGSMPCLILICNNCGNTILLNLKVTGLWEELGLEKVLERETVK</sequence>
<organism evidence="1 2">
    <name type="scientific">Candidatus Fervidibacter sacchari</name>
    <dbReference type="NCBI Taxonomy" id="1448929"/>
    <lineage>
        <taxon>Bacteria</taxon>
        <taxon>Candidatus Fervidibacterota</taxon>
        <taxon>Candidatus Fervidibacter</taxon>
    </lineage>
</organism>